<reference evidence="1" key="2">
    <citation type="journal article" date="2022" name="Microbiol. Resour. Announc.">
        <title>Whole-Genome Sequence of Entomortierella parvispora E1425, a Mucoromycotan Fungus Associated with Burkholderiaceae-Related Endosymbiotic Bacteria.</title>
        <authorList>
            <person name="Herlambang A."/>
            <person name="Guo Y."/>
            <person name="Takashima Y."/>
            <person name="Narisawa K."/>
            <person name="Ohta H."/>
            <person name="Nishizawa T."/>
        </authorList>
    </citation>
    <scope>NUCLEOTIDE SEQUENCE</scope>
    <source>
        <strain evidence="1">E1425</strain>
    </source>
</reference>
<dbReference type="AlphaFoldDB" id="A0A9P3HJS3"/>
<accession>A0A9P3HJS3</accession>
<evidence type="ECO:0000313" key="2">
    <source>
        <dbReference type="Proteomes" id="UP000827284"/>
    </source>
</evidence>
<dbReference type="Proteomes" id="UP000827284">
    <property type="component" value="Unassembled WGS sequence"/>
</dbReference>
<evidence type="ECO:0000313" key="1">
    <source>
        <dbReference type="EMBL" id="GJJ77870.1"/>
    </source>
</evidence>
<keyword evidence="2" id="KW-1185">Reference proteome</keyword>
<organism evidence="1 2">
    <name type="scientific">Entomortierella parvispora</name>
    <dbReference type="NCBI Taxonomy" id="205924"/>
    <lineage>
        <taxon>Eukaryota</taxon>
        <taxon>Fungi</taxon>
        <taxon>Fungi incertae sedis</taxon>
        <taxon>Mucoromycota</taxon>
        <taxon>Mortierellomycotina</taxon>
        <taxon>Mortierellomycetes</taxon>
        <taxon>Mortierellales</taxon>
        <taxon>Mortierellaceae</taxon>
        <taxon>Entomortierella</taxon>
    </lineage>
</organism>
<dbReference type="EMBL" id="BQFW01000014">
    <property type="protein sequence ID" value="GJJ77870.1"/>
    <property type="molecule type" value="Genomic_DNA"/>
</dbReference>
<gene>
    <name evidence="1" type="ORF">EMPS_10229</name>
</gene>
<comment type="caution">
    <text evidence="1">The sequence shown here is derived from an EMBL/GenBank/DDBJ whole genome shotgun (WGS) entry which is preliminary data.</text>
</comment>
<reference evidence="1" key="1">
    <citation type="submission" date="2021-11" db="EMBL/GenBank/DDBJ databases">
        <authorList>
            <person name="Herlambang A."/>
            <person name="Guo Y."/>
            <person name="Takashima Y."/>
            <person name="Nishizawa T."/>
        </authorList>
    </citation>
    <scope>NUCLEOTIDE SEQUENCE</scope>
    <source>
        <strain evidence="1">E1425</strain>
    </source>
</reference>
<protein>
    <submittedName>
        <fullName evidence="1">Uncharacterized protein</fullName>
    </submittedName>
</protein>
<proteinExistence type="predicted"/>
<sequence length="164" mass="18495">MINHRTKAPFIILDDHDKSIWLQVKRSNGRACCSFGDTEIPFEGIMMNHNEWRMYLLAPKRGAVHVFHDVLMIHKSREDALADVLVEEPDALLLYDNCSKISGRFFYDPVSFLTSSCDLGLGKGTDHIQVHLHYPAAAANSVLQAHTEEEDLTLLLNTLSISSM</sequence>
<name>A0A9P3HJS3_9FUNG</name>